<evidence type="ECO:0000313" key="8">
    <source>
        <dbReference type="Proteomes" id="UP001162156"/>
    </source>
</evidence>
<dbReference type="GO" id="GO:0001671">
    <property type="term" value="F:ATPase activator activity"/>
    <property type="evidence" value="ECO:0007669"/>
    <property type="project" value="InterPro"/>
</dbReference>
<dbReference type="EMBL" id="JANEYF010003969">
    <property type="protein sequence ID" value="KAJ8932778.1"/>
    <property type="molecule type" value="Genomic_DNA"/>
</dbReference>
<accession>A0AAV8X222</accession>
<keyword evidence="2 6" id="KW-0812">Transmembrane</keyword>
<keyword evidence="4 6" id="KW-0472">Membrane</keyword>
<dbReference type="Gene3D" id="3.40.50.12190">
    <property type="match status" value="1"/>
</dbReference>
<dbReference type="PANTHER" id="PTHR18843">
    <property type="entry name" value="TORSIN-1A-INTERACTING PROTEIN"/>
    <property type="match status" value="1"/>
</dbReference>
<keyword evidence="8" id="KW-1185">Reference proteome</keyword>
<proteinExistence type="predicted"/>
<dbReference type="PANTHER" id="PTHR18843:SF7">
    <property type="entry name" value="LAMINA-ASSOCIATED POLYPEPTIDE 1B ISOFORM 1-RELATED"/>
    <property type="match status" value="1"/>
</dbReference>
<dbReference type="InterPro" id="IPR038599">
    <property type="entry name" value="LAP1C-like_C_sf"/>
</dbReference>
<dbReference type="InterPro" id="IPR008662">
    <property type="entry name" value="TOIP1/2"/>
</dbReference>
<feature type="transmembrane region" description="Helical" evidence="6">
    <location>
        <begin position="90"/>
        <end position="108"/>
    </location>
</feature>
<feature type="region of interest" description="Disordered" evidence="5">
    <location>
        <begin position="45"/>
        <end position="78"/>
    </location>
</feature>
<name>A0AAV8X222_9CUCU</name>
<gene>
    <name evidence="7" type="ORF">NQ314_014482</name>
</gene>
<evidence type="ECO:0000256" key="2">
    <source>
        <dbReference type="ARBA" id="ARBA00022692"/>
    </source>
</evidence>
<comment type="subcellular location">
    <subcellularLocation>
        <location evidence="1">Membrane</location>
    </subcellularLocation>
</comment>
<evidence type="ECO:0000256" key="1">
    <source>
        <dbReference type="ARBA" id="ARBA00004370"/>
    </source>
</evidence>
<dbReference type="GO" id="GO:0016020">
    <property type="term" value="C:membrane"/>
    <property type="evidence" value="ECO:0007669"/>
    <property type="project" value="UniProtKB-SubCell"/>
</dbReference>
<evidence type="ECO:0000256" key="5">
    <source>
        <dbReference type="SAM" id="MobiDB-lite"/>
    </source>
</evidence>
<dbReference type="AlphaFoldDB" id="A0AAV8X222"/>
<evidence type="ECO:0000256" key="3">
    <source>
        <dbReference type="ARBA" id="ARBA00022989"/>
    </source>
</evidence>
<evidence type="ECO:0000256" key="6">
    <source>
        <dbReference type="SAM" id="Phobius"/>
    </source>
</evidence>
<organism evidence="7 8">
    <name type="scientific">Rhamnusium bicolor</name>
    <dbReference type="NCBI Taxonomy" id="1586634"/>
    <lineage>
        <taxon>Eukaryota</taxon>
        <taxon>Metazoa</taxon>
        <taxon>Ecdysozoa</taxon>
        <taxon>Arthropoda</taxon>
        <taxon>Hexapoda</taxon>
        <taxon>Insecta</taxon>
        <taxon>Pterygota</taxon>
        <taxon>Neoptera</taxon>
        <taxon>Endopterygota</taxon>
        <taxon>Coleoptera</taxon>
        <taxon>Polyphaga</taxon>
        <taxon>Cucujiformia</taxon>
        <taxon>Chrysomeloidea</taxon>
        <taxon>Cerambycidae</taxon>
        <taxon>Lepturinae</taxon>
        <taxon>Rhagiini</taxon>
        <taxon>Rhamnusium</taxon>
    </lineage>
</organism>
<comment type="caution">
    <text evidence="7">The sequence shown here is derived from an EMBL/GenBank/DDBJ whole genome shotgun (WGS) entry which is preliminary data.</text>
</comment>
<keyword evidence="3 6" id="KW-1133">Transmembrane helix</keyword>
<dbReference type="Proteomes" id="UP001162156">
    <property type="component" value="Unassembled WGS sequence"/>
</dbReference>
<sequence>MAEKPKASSTPKIVDVSARRRIGDANDESVQSPIQNFIILESSHGRCKPLDSNSEDEKSESYIDSNDETEESKEEENSINTTLCNCINPVSIITMIVVFISLIFLYSYGDGVNMKEPSLEKLSQEFPSQVEDFWMYVEVGIQEITKFHQPKTFLLLYNDESQKTVNKILDKISQFAVCKLTNCLSIPVVLEGNDLNTSDILEDYGRIISRNKEKLKKSGVMIVKNLEKIRGISAQAFHSFCDEYNPVVEKALFIFTMKVDEFHENNVKFVENYLHRLWKDDIKDDKFYPLFTRISNNVLPVIVER</sequence>
<feature type="region of interest" description="Disordered" evidence="5">
    <location>
        <begin position="1"/>
        <end position="29"/>
    </location>
</feature>
<evidence type="ECO:0000313" key="7">
    <source>
        <dbReference type="EMBL" id="KAJ8932778.1"/>
    </source>
</evidence>
<feature type="compositionally biased region" description="Acidic residues" evidence="5">
    <location>
        <begin position="65"/>
        <end position="74"/>
    </location>
</feature>
<reference evidence="7" key="1">
    <citation type="journal article" date="2023" name="Insect Mol. Biol.">
        <title>Genome sequencing provides insights into the evolution of gene families encoding plant cell wall-degrading enzymes in longhorned beetles.</title>
        <authorList>
            <person name="Shin N.R."/>
            <person name="Okamura Y."/>
            <person name="Kirsch R."/>
            <person name="Pauchet Y."/>
        </authorList>
    </citation>
    <scope>NUCLEOTIDE SEQUENCE</scope>
    <source>
        <strain evidence="7">RBIC_L_NR</strain>
    </source>
</reference>
<evidence type="ECO:0000256" key="4">
    <source>
        <dbReference type="ARBA" id="ARBA00023136"/>
    </source>
</evidence>
<dbReference type="GO" id="GO:0061024">
    <property type="term" value="P:membrane organization"/>
    <property type="evidence" value="ECO:0007669"/>
    <property type="project" value="TreeGrafter"/>
</dbReference>
<protein>
    <submittedName>
        <fullName evidence="7">Uncharacterized protein</fullName>
    </submittedName>
</protein>